<dbReference type="EC" id="5.1.3.13" evidence="3 7"/>
<protein>
    <recommendedName>
        <fullName evidence="4 7">dTDP-4-dehydrorhamnose 3,5-epimerase</fullName>
        <ecNumber evidence="3 7">5.1.3.13</ecNumber>
    </recommendedName>
    <alternativeName>
        <fullName evidence="7">Thymidine diphospho-4-keto-rhamnose 3,5-epimerase</fullName>
    </alternativeName>
</protein>
<feature type="site" description="Participates in a stacking interaction with the thymidine ring of dTDP-4-oxo-6-deoxyglucose" evidence="6">
    <location>
        <position position="137"/>
    </location>
</feature>
<comment type="similarity">
    <text evidence="7">Belongs to the dTDP-4-dehydrorhamnose 3,5-epimerase family.</text>
</comment>
<comment type="caution">
    <text evidence="10">The sequence shown here is derived from an EMBL/GenBank/DDBJ whole genome shotgun (WGS) entry which is preliminary data.</text>
</comment>
<name>A0A432AUK1_CHLPH</name>
<evidence type="ECO:0000313" key="11">
    <source>
        <dbReference type="Proteomes" id="UP000279908"/>
    </source>
</evidence>
<dbReference type="GO" id="GO:0019305">
    <property type="term" value="P:dTDP-rhamnose biosynthetic process"/>
    <property type="evidence" value="ECO:0007669"/>
    <property type="project" value="UniProtKB-UniRule"/>
</dbReference>
<evidence type="ECO:0000256" key="3">
    <source>
        <dbReference type="ARBA" id="ARBA00012098"/>
    </source>
</evidence>
<dbReference type="Proteomes" id="UP000279908">
    <property type="component" value="Unassembled WGS sequence"/>
</dbReference>
<dbReference type="InterPro" id="IPR011051">
    <property type="entry name" value="RmlC_Cupin_sf"/>
</dbReference>
<keyword evidence="13" id="KW-1185">Reference proteome</keyword>
<dbReference type="UniPathway" id="UPA00124"/>
<accession>A0A432AUK1</accession>
<reference evidence="8 12" key="2">
    <citation type="submission" date="2019-07" db="EMBL/GenBank/DDBJ databases">
        <title>Draft genome Sequence of Chlorobium phaeovibrioides sp. strain PhvTcv-s14, from the Phylum Chlorobi.</title>
        <authorList>
            <person name="Babenko V."/>
            <person name="Boldyreva D."/>
            <person name="Kanygina A."/>
            <person name="Selezneva O."/>
            <person name="Akopiyan T."/>
            <person name="Lunina O."/>
        </authorList>
    </citation>
    <scope>NUCLEOTIDE SEQUENCE [LARGE SCALE GENOMIC DNA]</scope>
    <source>
        <strain evidence="8 12">GrTcv12</strain>
    </source>
</reference>
<dbReference type="CDD" id="cd00438">
    <property type="entry name" value="cupin_RmlC"/>
    <property type="match status" value="1"/>
</dbReference>
<sequence length="194" mass="22202">MRVTSTAIPDVLEFEPDVLGDERGYFFESFRRDLIEEHIGRVDFVQDNESKSSRGVLRGLHFQRPPHTQSKLVRVVRGRVLDVAVDIRRGSPWYGRYVACELDGERKNELWVPKGFAHGFVVLSDEAVFSYKCDSYYQPSSEGGLLWNDPALGIDWRLEETDIRVSGKDGGLPGFSGIEDFPYSEYNAESVYRR</sequence>
<comment type="pathway">
    <text evidence="7">Carbohydrate biosynthesis; dTDP-L-rhamnose biosynthesis.</text>
</comment>
<dbReference type="InterPro" id="IPR014710">
    <property type="entry name" value="RmlC-like_jellyroll"/>
</dbReference>
<evidence type="ECO:0000313" key="9">
    <source>
        <dbReference type="EMBL" id="MWV54431.1"/>
    </source>
</evidence>
<dbReference type="Pfam" id="PF00908">
    <property type="entry name" value="dTDP_sugar_isom"/>
    <property type="match status" value="1"/>
</dbReference>
<dbReference type="GO" id="GO:0005829">
    <property type="term" value="C:cytosol"/>
    <property type="evidence" value="ECO:0007669"/>
    <property type="project" value="TreeGrafter"/>
</dbReference>
<comment type="subunit">
    <text evidence="7">Homodimer.</text>
</comment>
<gene>
    <name evidence="10" type="primary">rfbC</name>
    <name evidence="10" type="ORF">EKD02_07205</name>
    <name evidence="8" type="ORF">FP507_02700</name>
    <name evidence="9" type="ORF">GJ685_05050</name>
</gene>
<evidence type="ECO:0000313" key="13">
    <source>
        <dbReference type="Proteomes" id="UP000489351"/>
    </source>
</evidence>
<reference evidence="9 13" key="3">
    <citation type="submission" date="2019-11" db="EMBL/GenBank/DDBJ databases">
        <title>Green- and brown-colored morphotypes of Chlorobia in the stratified aquatic ecosystems of Kandalaksha Gulf (White Sea): A model for study of the accessory genome evolution.</title>
        <authorList>
            <person name="Grouzdev D.S."/>
        </authorList>
    </citation>
    <scope>NUCLEOTIDE SEQUENCE [LARGE SCALE GENOMIC DNA]</scope>
    <source>
        <strain evidence="9 13">ZM</strain>
    </source>
</reference>
<dbReference type="NCBIfam" id="TIGR01221">
    <property type="entry name" value="rmlC"/>
    <property type="match status" value="1"/>
</dbReference>
<dbReference type="PANTHER" id="PTHR21047:SF2">
    <property type="entry name" value="THYMIDINE DIPHOSPHO-4-KETO-RHAMNOSE 3,5-EPIMERASE"/>
    <property type="match status" value="1"/>
</dbReference>
<organism evidence="10 11">
    <name type="scientific">Chlorobium phaeovibrioides</name>
    <dbReference type="NCBI Taxonomy" id="1094"/>
    <lineage>
        <taxon>Bacteria</taxon>
        <taxon>Pseudomonadati</taxon>
        <taxon>Chlorobiota</taxon>
        <taxon>Chlorobiia</taxon>
        <taxon>Chlorobiales</taxon>
        <taxon>Chlorobiaceae</taxon>
        <taxon>Chlorobium/Pelodictyon group</taxon>
        <taxon>Chlorobium</taxon>
    </lineage>
</organism>
<dbReference type="Proteomes" id="UP000327458">
    <property type="component" value="Unassembled WGS sequence"/>
</dbReference>
<evidence type="ECO:0000313" key="12">
    <source>
        <dbReference type="Proteomes" id="UP000327458"/>
    </source>
</evidence>
<evidence type="ECO:0000256" key="1">
    <source>
        <dbReference type="ARBA" id="ARBA00001298"/>
    </source>
</evidence>
<reference evidence="10 11" key="1">
    <citation type="submission" date="2018-12" db="EMBL/GenBank/DDBJ databases">
        <authorList>
            <person name="Lunina O.N."/>
            <person name="Grouzdev D.S."/>
            <person name="Gorlenko V.M."/>
            <person name="Savvichev A.S."/>
        </authorList>
    </citation>
    <scope>NUCLEOTIDE SEQUENCE [LARGE SCALE GENOMIC DNA]</scope>
    <source>
        <strain evidence="10 11">BrKhr-17</strain>
    </source>
</reference>
<evidence type="ECO:0000313" key="8">
    <source>
        <dbReference type="EMBL" id="KAA6232127.1"/>
    </source>
</evidence>
<evidence type="ECO:0000256" key="7">
    <source>
        <dbReference type="RuleBase" id="RU364069"/>
    </source>
</evidence>
<evidence type="ECO:0000313" key="10">
    <source>
        <dbReference type="EMBL" id="RTY37141.1"/>
    </source>
</evidence>
<feature type="active site" description="Proton donor" evidence="5">
    <location>
        <position position="131"/>
    </location>
</feature>
<dbReference type="Gene3D" id="2.60.120.10">
    <property type="entry name" value="Jelly Rolls"/>
    <property type="match status" value="1"/>
</dbReference>
<dbReference type="PANTHER" id="PTHR21047">
    <property type="entry name" value="DTDP-6-DEOXY-D-GLUCOSE-3,5 EPIMERASE"/>
    <property type="match status" value="1"/>
</dbReference>
<keyword evidence="7 10" id="KW-0413">Isomerase</keyword>
<evidence type="ECO:0000256" key="4">
    <source>
        <dbReference type="ARBA" id="ARBA00019595"/>
    </source>
</evidence>
<evidence type="ECO:0000256" key="2">
    <source>
        <dbReference type="ARBA" id="ARBA00001997"/>
    </source>
</evidence>
<dbReference type="InterPro" id="IPR000888">
    <property type="entry name" value="RmlC-like"/>
</dbReference>
<dbReference type="GO" id="GO:0008830">
    <property type="term" value="F:dTDP-4-dehydrorhamnose 3,5-epimerase activity"/>
    <property type="evidence" value="ECO:0007669"/>
    <property type="project" value="UniProtKB-UniRule"/>
</dbReference>
<comment type="function">
    <text evidence="2 7">Catalyzes the epimerization of the C3' and C5'positions of dTDP-6-deoxy-D-xylo-4-hexulose, forming dTDP-6-deoxy-L-lyxo-4-hexulose.</text>
</comment>
<dbReference type="Proteomes" id="UP000489351">
    <property type="component" value="Unassembled WGS sequence"/>
</dbReference>
<dbReference type="EMBL" id="WUBZ01000012">
    <property type="protein sequence ID" value="MWV54431.1"/>
    <property type="molecule type" value="Genomic_DNA"/>
</dbReference>
<dbReference type="AlphaFoldDB" id="A0A432AUK1"/>
<dbReference type="RefSeq" id="WP_011889719.1">
    <property type="nucleotide sequence ID" value="NZ_RXYJ01000009.1"/>
</dbReference>
<dbReference type="EMBL" id="RXYK01000010">
    <property type="protein sequence ID" value="RTY37141.1"/>
    <property type="molecule type" value="Genomic_DNA"/>
</dbReference>
<evidence type="ECO:0000256" key="6">
    <source>
        <dbReference type="PIRSR" id="PIRSR600888-3"/>
    </source>
</evidence>
<feature type="active site" description="Proton acceptor" evidence="5">
    <location>
        <position position="61"/>
    </location>
</feature>
<dbReference type="EMBL" id="VMRG01000001">
    <property type="protein sequence ID" value="KAA6232127.1"/>
    <property type="molecule type" value="Genomic_DNA"/>
</dbReference>
<dbReference type="OMA" id="AHVTYKC"/>
<dbReference type="GO" id="GO:0000271">
    <property type="term" value="P:polysaccharide biosynthetic process"/>
    <property type="evidence" value="ECO:0007669"/>
    <property type="project" value="TreeGrafter"/>
</dbReference>
<evidence type="ECO:0000256" key="5">
    <source>
        <dbReference type="PIRSR" id="PIRSR600888-1"/>
    </source>
</evidence>
<comment type="catalytic activity">
    <reaction evidence="1 7">
        <text>dTDP-4-dehydro-6-deoxy-alpha-D-glucose = dTDP-4-dehydro-beta-L-rhamnose</text>
        <dbReference type="Rhea" id="RHEA:16969"/>
        <dbReference type="ChEBI" id="CHEBI:57649"/>
        <dbReference type="ChEBI" id="CHEBI:62830"/>
        <dbReference type="EC" id="5.1.3.13"/>
    </reaction>
</comment>
<proteinExistence type="inferred from homology"/>
<dbReference type="SUPFAM" id="SSF51182">
    <property type="entry name" value="RmlC-like cupins"/>
    <property type="match status" value="1"/>
</dbReference>